<protein>
    <recommendedName>
        <fullName evidence="9">Selenoprotein O</fullName>
    </recommendedName>
</protein>
<evidence type="ECO:0000256" key="6">
    <source>
        <dbReference type="ARBA" id="ARBA00022741"/>
    </source>
</evidence>
<reference evidence="11" key="1">
    <citation type="submission" date="2021-01" db="EMBL/GenBank/DDBJ databases">
        <authorList>
            <person name="Corre E."/>
            <person name="Pelletier E."/>
            <person name="Niang G."/>
            <person name="Scheremetjew M."/>
            <person name="Finn R."/>
            <person name="Kale V."/>
            <person name="Holt S."/>
            <person name="Cochrane G."/>
            <person name="Meng A."/>
            <person name="Brown T."/>
            <person name="Cohen L."/>
        </authorList>
    </citation>
    <scope>NUCLEOTIDE SEQUENCE</scope>
    <source>
        <strain evidence="11">NIES-381</strain>
    </source>
</reference>
<dbReference type="GO" id="GO:0005739">
    <property type="term" value="C:mitochondrion"/>
    <property type="evidence" value="ECO:0007669"/>
    <property type="project" value="TreeGrafter"/>
</dbReference>
<feature type="transmembrane region" description="Helical" evidence="10">
    <location>
        <begin position="29"/>
        <end position="47"/>
    </location>
</feature>
<dbReference type="InterPro" id="IPR003846">
    <property type="entry name" value="SelO"/>
</dbReference>
<keyword evidence="10" id="KW-1133">Transmembrane helix</keyword>
<accession>A0A7S1I9F8</accession>
<dbReference type="GO" id="GO:0005524">
    <property type="term" value="F:ATP binding"/>
    <property type="evidence" value="ECO:0007669"/>
    <property type="project" value="UniProtKB-KW"/>
</dbReference>
<evidence type="ECO:0000256" key="5">
    <source>
        <dbReference type="ARBA" id="ARBA00022723"/>
    </source>
</evidence>
<keyword evidence="8" id="KW-0460">Magnesium</keyword>
<keyword evidence="3" id="KW-0808">Transferase</keyword>
<evidence type="ECO:0000256" key="1">
    <source>
        <dbReference type="ARBA" id="ARBA00001946"/>
    </source>
</evidence>
<sequence>MLNEDTCLAHHALAQRTGTSAPPCGSPGALWPSLAVGSFVLLCTLVIHHAKSPLATHLSGGPIPSSAVRGVSTRMPNVTPKALQHPLALGGIASRVPPLNRVAVATTHDSQTQMVPTEHGNRNSILPKQQVNLTGALLLVGSTVGATIALYRFLRGFTPRASLAATTGQRTVGSLPAMGTLEQFAAKADLSWVKQLKQDPDAEKNAPNRTSRQVLSGHYVHVNPTPLPGPELVMYSKEMAQELGLSNEACTSDQFAAFFTGDTAKLPPLHGKSWATPYALSIYGQEMYQNCPFGNGNGYGDGRAISIAEVLLENGKRWELQLKGGGRTPWCRGADGRAVLRSSVREFLVSEAMHHMGVQTTRALSLVMSHGESISRPWYSNENKPKVPAMDDPRLAQYPPELRKALLAQVIDQYRQPDRMVQETCAITTRVAPSFFRVGHMELFRRRVQGERARPKDSPAYDNAVEEHRMLVQHALFREYPECVQEGQDLQPQVLCMLRAFSNRLATLTADWIRVGFVQGNFNSDNCLIGGRTMDYGPFGFVQRFQPLWNMWVGGGQHYGFLNQPVAGAKNFGSFVQGVLPVLDEEGKKEAGAIFLEHEAAAQKAVEDVWRRKLGLKTWDAAAAELLESLLVLMEEGQADYPLLWRQLAELPAAGRTADDQKEALLGPLEDVFYAPLTEDQKQSWVQWLQDWLEMLKTQGLTDGAAVAEGMRNTSPKYVPREWMLVQAYTAANNGDFSLVHELHDLFKDPFGKAEDTRDFEKKYYRKAPAETYEGAGIGGAAYMS</sequence>
<dbReference type="PANTHER" id="PTHR32057:SF14">
    <property type="entry name" value="PROTEIN ADENYLYLTRANSFERASE SELO, MITOCHONDRIAL"/>
    <property type="match status" value="1"/>
</dbReference>
<evidence type="ECO:0000313" key="11">
    <source>
        <dbReference type="EMBL" id="CAD9005344.1"/>
    </source>
</evidence>
<comment type="similarity">
    <text evidence="2">Belongs to the SELO family.</text>
</comment>
<evidence type="ECO:0000256" key="10">
    <source>
        <dbReference type="SAM" id="Phobius"/>
    </source>
</evidence>
<organism evidence="11">
    <name type="scientific">Eutreptiella gymnastica</name>
    <dbReference type="NCBI Taxonomy" id="73025"/>
    <lineage>
        <taxon>Eukaryota</taxon>
        <taxon>Discoba</taxon>
        <taxon>Euglenozoa</taxon>
        <taxon>Euglenida</taxon>
        <taxon>Spirocuta</taxon>
        <taxon>Euglenophyceae</taxon>
        <taxon>Eutreptiales</taxon>
        <taxon>Eutreptiaceae</taxon>
        <taxon>Eutreptiella</taxon>
    </lineage>
</organism>
<evidence type="ECO:0000256" key="2">
    <source>
        <dbReference type="ARBA" id="ARBA00009747"/>
    </source>
</evidence>
<evidence type="ECO:0000256" key="8">
    <source>
        <dbReference type="ARBA" id="ARBA00022842"/>
    </source>
</evidence>
<name>A0A7S1I9F8_9EUGL</name>
<dbReference type="Pfam" id="PF02696">
    <property type="entry name" value="SelO"/>
    <property type="match status" value="2"/>
</dbReference>
<keyword evidence="5" id="KW-0479">Metal-binding</keyword>
<gene>
    <name evidence="11" type="ORF">EGYM00392_LOCUS16431</name>
</gene>
<keyword evidence="7" id="KW-0067">ATP-binding</keyword>
<comment type="cofactor">
    <cofactor evidence="1">
        <name>Mg(2+)</name>
        <dbReference type="ChEBI" id="CHEBI:18420"/>
    </cofactor>
</comment>
<feature type="transmembrane region" description="Helical" evidence="10">
    <location>
        <begin position="131"/>
        <end position="154"/>
    </location>
</feature>
<dbReference type="AlphaFoldDB" id="A0A7S1I9F8"/>
<keyword evidence="6" id="KW-0547">Nucleotide-binding</keyword>
<dbReference type="HAMAP" id="MF_00692">
    <property type="entry name" value="SelO"/>
    <property type="match status" value="1"/>
</dbReference>
<dbReference type="PANTHER" id="PTHR32057">
    <property type="entry name" value="PROTEIN ADENYLYLTRANSFERASE SELO, MITOCHONDRIAL"/>
    <property type="match status" value="1"/>
</dbReference>
<keyword evidence="10" id="KW-0472">Membrane</keyword>
<dbReference type="GO" id="GO:0046872">
    <property type="term" value="F:metal ion binding"/>
    <property type="evidence" value="ECO:0007669"/>
    <property type="project" value="UniProtKB-KW"/>
</dbReference>
<evidence type="ECO:0000256" key="4">
    <source>
        <dbReference type="ARBA" id="ARBA00022695"/>
    </source>
</evidence>
<keyword evidence="4" id="KW-0548">Nucleotidyltransferase</keyword>
<dbReference type="EMBL" id="HBGA01045099">
    <property type="protein sequence ID" value="CAD9005344.1"/>
    <property type="molecule type" value="Transcribed_RNA"/>
</dbReference>
<evidence type="ECO:0000256" key="7">
    <source>
        <dbReference type="ARBA" id="ARBA00022840"/>
    </source>
</evidence>
<dbReference type="GO" id="GO:0070733">
    <property type="term" value="F:AMPylase activity"/>
    <property type="evidence" value="ECO:0007669"/>
    <property type="project" value="TreeGrafter"/>
</dbReference>
<evidence type="ECO:0000256" key="9">
    <source>
        <dbReference type="ARBA" id="ARBA00031547"/>
    </source>
</evidence>
<proteinExistence type="inferred from homology"/>
<evidence type="ECO:0000256" key="3">
    <source>
        <dbReference type="ARBA" id="ARBA00022679"/>
    </source>
</evidence>
<keyword evidence="10" id="KW-0812">Transmembrane</keyword>